<protein>
    <submittedName>
        <fullName evidence="1">Uncharacterized protein</fullName>
    </submittedName>
</protein>
<gene>
    <name evidence="1" type="ordered locus">Palpr_1881</name>
</gene>
<evidence type="ECO:0000313" key="2">
    <source>
        <dbReference type="Proteomes" id="UP000008718"/>
    </source>
</evidence>
<reference evidence="1 2" key="2">
    <citation type="journal article" date="2011" name="Stand. Genomic Sci.">
        <title>Complete genome sequence of Paludibacter propionicigenes type strain (WB4).</title>
        <authorList>
            <person name="Gronow S."/>
            <person name="Munk C."/>
            <person name="Lapidus A."/>
            <person name="Nolan M."/>
            <person name="Lucas S."/>
            <person name="Hammon N."/>
            <person name="Deshpande S."/>
            <person name="Cheng J.F."/>
            <person name="Tapia R."/>
            <person name="Han C."/>
            <person name="Goodwin L."/>
            <person name="Pitluck S."/>
            <person name="Liolios K."/>
            <person name="Ivanova N."/>
            <person name="Mavromatis K."/>
            <person name="Mikhailova N."/>
            <person name="Pati A."/>
            <person name="Chen A."/>
            <person name="Palaniappan K."/>
            <person name="Land M."/>
            <person name="Hauser L."/>
            <person name="Chang Y.J."/>
            <person name="Jeffries C.D."/>
            <person name="Brambilla E."/>
            <person name="Rohde M."/>
            <person name="Goker M."/>
            <person name="Detter J.C."/>
            <person name="Woyke T."/>
            <person name="Bristow J."/>
            <person name="Eisen J.A."/>
            <person name="Markowitz V."/>
            <person name="Hugenholtz P."/>
            <person name="Kyrpides N.C."/>
            <person name="Klenk H.P."/>
        </authorList>
    </citation>
    <scope>NUCLEOTIDE SEQUENCE [LARGE SCALE GENOMIC DNA]</scope>
    <source>
        <strain evidence="2">DSM 17365 / JCM 13257 / WB4</strain>
    </source>
</reference>
<accession>E4T5M6</accession>
<sequence>MVIPCWRGSVIRAKTEERKQSIELTRVTDPRQRGGGVGCNFRNRHNKLIMIDKIKYWIQKQKEKRFWNNPDKWLVAVILDDNNEQVYGKVKNGLAILERIPKPETGYFYLDIVKVVGPIGKQAFRDEEIEVFKAIEIYKSSNIPTFTFKAILPKPNDYFRLLDWFKQYDKKVEFPWSPKDYNLEWRKGYCTADNLEQATKILLDFVQLDRSRDVKEVNNWDYYLKE</sequence>
<evidence type="ECO:0000313" key="1">
    <source>
        <dbReference type="EMBL" id="ADQ80020.1"/>
    </source>
</evidence>
<dbReference type="Proteomes" id="UP000008718">
    <property type="component" value="Chromosome"/>
</dbReference>
<organism evidence="1 2">
    <name type="scientific">Paludibacter propionicigenes (strain DSM 17365 / JCM 13257 / WB4)</name>
    <dbReference type="NCBI Taxonomy" id="694427"/>
    <lineage>
        <taxon>Bacteria</taxon>
        <taxon>Pseudomonadati</taxon>
        <taxon>Bacteroidota</taxon>
        <taxon>Bacteroidia</taxon>
        <taxon>Bacteroidales</taxon>
        <taxon>Paludibacteraceae</taxon>
        <taxon>Paludibacter</taxon>
    </lineage>
</organism>
<dbReference type="EMBL" id="CP002345">
    <property type="protein sequence ID" value="ADQ80020.1"/>
    <property type="molecule type" value="Genomic_DNA"/>
</dbReference>
<dbReference type="KEGG" id="ppn:Palpr_1881"/>
<dbReference type="AlphaFoldDB" id="E4T5M6"/>
<keyword evidence="2" id="KW-1185">Reference proteome</keyword>
<proteinExistence type="predicted"/>
<reference key="1">
    <citation type="submission" date="2010-11" db="EMBL/GenBank/DDBJ databases">
        <title>The complete genome of Paludibacter propionicigenes DSM 17365.</title>
        <authorList>
            <consortium name="US DOE Joint Genome Institute (JGI-PGF)"/>
            <person name="Lucas S."/>
            <person name="Copeland A."/>
            <person name="Lapidus A."/>
            <person name="Bruce D."/>
            <person name="Goodwin L."/>
            <person name="Pitluck S."/>
            <person name="Kyrpides N."/>
            <person name="Mavromatis K."/>
            <person name="Ivanova N."/>
            <person name="Munk A.C."/>
            <person name="Brettin T."/>
            <person name="Detter J.C."/>
            <person name="Han C."/>
            <person name="Tapia R."/>
            <person name="Land M."/>
            <person name="Hauser L."/>
            <person name="Markowitz V."/>
            <person name="Cheng J.-F."/>
            <person name="Hugenholtz P."/>
            <person name="Woyke T."/>
            <person name="Wu D."/>
            <person name="Gronow S."/>
            <person name="Wellnitz S."/>
            <person name="Brambilla E."/>
            <person name="Klenk H.-P."/>
            <person name="Eisen J.A."/>
        </authorList>
    </citation>
    <scope>NUCLEOTIDE SEQUENCE</scope>
    <source>
        <strain>WB4</strain>
    </source>
</reference>
<name>E4T5M6_PALPW</name>
<dbReference type="HOGENOM" id="CLU_1223766_0_0_10"/>